<protein>
    <submittedName>
        <fullName evidence="1">Uncharacterized protein</fullName>
    </submittedName>
</protein>
<comment type="caution">
    <text evidence="1">The sequence shown here is derived from an EMBL/GenBank/DDBJ whole genome shotgun (WGS) entry which is preliminary data.</text>
</comment>
<accession>A0ABQ9FJ96</accession>
<gene>
    <name evidence="1" type="ORF">KUTeg_005281</name>
</gene>
<sequence length="211" mass="23991">MANFGGCYPPPAEYVGFDVAQCKHLVSVLSNSDGYPTMTSLIHEIEINILHYIRQVRTLLNILLNDHQQYKNTDLTSFVYLYPGWSKSLRQIHTQLTKHAMLVINFGLAHPSLREIVMDMEIFPLIDEYKKLIIEYKKSSNRIINHGLVLDIYSVKMVSDKPVSHCLESIGCTMGAANSNRKDSYDSGEEGSVFDINSLVLEMMQYHNLSS</sequence>
<evidence type="ECO:0000313" key="1">
    <source>
        <dbReference type="EMBL" id="KAJ8317377.1"/>
    </source>
</evidence>
<evidence type="ECO:0000313" key="2">
    <source>
        <dbReference type="Proteomes" id="UP001217089"/>
    </source>
</evidence>
<dbReference type="EMBL" id="JARBDR010000246">
    <property type="protein sequence ID" value="KAJ8317377.1"/>
    <property type="molecule type" value="Genomic_DNA"/>
</dbReference>
<reference evidence="1 2" key="1">
    <citation type="submission" date="2022-12" db="EMBL/GenBank/DDBJ databases">
        <title>Chromosome-level genome of Tegillarca granosa.</title>
        <authorList>
            <person name="Kim J."/>
        </authorList>
    </citation>
    <scope>NUCLEOTIDE SEQUENCE [LARGE SCALE GENOMIC DNA]</scope>
    <source>
        <strain evidence="1">Teg-2019</strain>
        <tissue evidence="1">Adductor muscle</tissue>
    </source>
</reference>
<name>A0ABQ9FJ96_TEGGR</name>
<organism evidence="1 2">
    <name type="scientific">Tegillarca granosa</name>
    <name type="common">Malaysian cockle</name>
    <name type="synonym">Anadara granosa</name>
    <dbReference type="NCBI Taxonomy" id="220873"/>
    <lineage>
        <taxon>Eukaryota</taxon>
        <taxon>Metazoa</taxon>
        <taxon>Spiralia</taxon>
        <taxon>Lophotrochozoa</taxon>
        <taxon>Mollusca</taxon>
        <taxon>Bivalvia</taxon>
        <taxon>Autobranchia</taxon>
        <taxon>Pteriomorphia</taxon>
        <taxon>Arcoida</taxon>
        <taxon>Arcoidea</taxon>
        <taxon>Arcidae</taxon>
        <taxon>Tegillarca</taxon>
    </lineage>
</organism>
<proteinExistence type="predicted"/>
<keyword evidence="2" id="KW-1185">Reference proteome</keyword>
<dbReference type="Proteomes" id="UP001217089">
    <property type="component" value="Unassembled WGS sequence"/>
</dbReference>